<feature type="transmembrane region" description="Helical" evidence="8">
    <location>
        <begin position="1079"/>
        <end position="1099"/>
    </location>
</feature>
<evidence type="ECO:0000256" key="6">
    <source>
        <dbReference type="ARBA" id="ARBA00023136"/>
    </source>
</evidence>
<proteinExistence type="inferred from homology"/>
<dbReference type="PANTHER" id="PTHR14319">
    <property type="entry name" value="FIVE-SPAN TRANSMEMBRANE PROTEIN M83"/>
    <property type="match status" value="1"/>
</dbReference>
<evidence type="ECO:0000313" key="11">
    <source>
        <dbReference type="Proteomes" id="UP001497525"/>
    </source>
</evidence>
<evidence type="ECO:0000256" key="2">
    <source>
        <dbReference type="ARBA" id="ARBA00005542"/>
    </source>
</evidence>
<evidence type="ECO:0000256" key="9">
    <source>
        <dbReference type="SAM" id="SignalP"/>
    </source>
</evidence>
<feature type="chain" id="PRO_5043651751" description="Transmembrane protein 8A" evidence="9">
    <location>
        <begin position="22"/>
        <end position="1356"/>
    </location>
</feature>
<keyword evidence="5 8" id="KW-1133">Transmembrane helix</keyword>
<comment type="caution">
    <text evidence="10">The sequence shown here is derived from an EMBL/GenBank/DDBJ whole genome shotgun (WGS) entry which is preliminary data.</text>
</comment>
<sequence>MVSAFWGILLLLLYLRPVVSSAGVQTEKSPPILLSSFRNNGDIRYGHFSVPKGATTTKLSNLVSFDKECFLEDLTLYIRPKALPLILPHQISVPSGIVLNPDYYCITVNALLESKNLAHPKAAALQPLIMASSQAKARMISIDVELPVPVPGLWYFGITLKSSPVEKRCKAWVFPRVTHSTADDPEIILTLPKPNVLTVTTLTPAVRQSLFGDTSKSDRLHSHLWRSAKEEQEGGVAAATEIGASASVSRIFNPQDYRMGFEKTLLRTSQEILSNKSVPHSGVTPPTTEGTETIATVVKSIGNEAEELRPGIELRRSVGLSPTSIELTSSEGRLFKLEVLDEMTSIDIGMASCTVLAADLTNKMHGEQQEQQPQSRGRSKRIERSLLNTSCPVILAVSCGSLPSAMALYKRISHDHSMKDNGRNLLWKIGKTYRFEGLQGPSVEHYLYVWNLASKATLRLELSFRPNFGCSPSDRQIRPPSAEYKPQESAPVSDSHLVFQQPSEQAGQDNGSDSKNSSLRRPTWSVSFLPWINANWPELTPEKGRKQWLVPRENYGISHTDLYLSDPENPGHRLLEQCSIWPVPSRVSMLHAFAYHFNYQPESGVYANGLRIQPWNVVAIPIQLHSGMDTGGSLEISLQLNTFGLVLMVNNTHSKPLPRQVVLHACFAPHVTLSPLAFTSPTRCPLWLRLATSHGVAVSVAHALYSAFAEGLAVSQPPHRSERAPNIDTSFKLDVDRSFLYVPYPSPGRWYLNLYAECYSTSSDFCSQDPAMSVDVGLVIRSAPCVNYRCRDIGEPASLAPSRIIDPKMGGIRPLEHSGKLKSAHRRWRPPWFGTSKNVTLIFQSPLSNITAGFDEETPLPGEGLCVELLQRSIFASTCACPPGRAGLGCGRMPFSISSSLMDQKDVEELISAWSGHSSDALTLSLSNLAFVPCIIVALLRRMWIPAVAYTYTMVFSALYHICDTDVMNIPARVGVTTIGGAAMSYGGYALSRSQGYNLFGDEPTGYRTTSGRVQFTSPSCPLPLDVFSFCDFFGGVFSTWVTVIAMTACPVRYAQLAYVIFVLSMTVAVQVARYSAGLFAVPLSVGAVIMLSSWIYLSSRTGRLFPPVQWWIASLLPGSLLAISGIILFVSPWMSRDYTRLHSVWHVLMGFCLMGLLPWPHRWRRALAAVIPNHVALSCGDANILDPTTCMPHQEASRSNFCYRATKLVCVRSMISPEPFVPSKDLSGFEEENIDHNVHLSRCQRILVFMKRAFCYFVKWVYKSATNVHGIYRRFCDRLDVLLEMDYLLDPLVKRYPAFKWLLPHGYIAGRSRMSSQRLDHSGPSPTPASLGSEDCLDHAIVFDTNETTDGVENG</sequence>
<dbReference type="EMBL" id="CAXLJL010000345">
    <property type="protein sequence ID" value="CAL5136656.1"/>
    <property type="molecule type" value="Genomic_DNA"/>
</dbReference>
<dbReference type="InterPro" id="IPR021910">
    <property type="entry name" value="NGX6/PGAP6/MYMK"/>
</dbReference>
<dbReference type="PANTHER" id="PTHR14319:SF3">
    <property type="entry name" value="TRANSMEMBRANE PROTEIN-LIKE PROTEIN"/>
    <property type="match status" value="1"/>
</dbReference>
<keyword evidence="3" id="KW-1003">Cell membrane</keyword>
<keyword evidence="4 8" id="KW-0812">Transmembrane</keyword>
<feature type="transmembrane region" description="Helical" evidence="8">
    <location>
        <begin position="947"/>
        <end position="963"/>
    </location>
</feature>
<evidence type="ECO:0000256" key="4">
    <source>
        <dbReference type="ARBA" id="ARBA00022692"/>
    </source>
</evidence>
<keyword evidence="6 8" id="KW-0472">Membrane</keyword>
<evidence type="ECO:0000256" key="7">
    <source>
        <dbReference type="SAM" id="MobiDB-lite"/>
    </source>
</evidence>
<keyword evidence="9" id="KW-0732">Signal</keyword>
<feature type="transmembrane region" description="Helical" evidence="8">
    <location>
        <begin position="1111"/>
        <end position="1132"/>
    </location>
</feature>
<organism evidence="10 11">
    <name type="scientific">Calicophoron daubneyi</name>
    <name type="common">Rumen fluke</name>
    <name type="synonym">Paramphistomum daubneyi</name>
    <dbReference type="NCBI Taxonomy" id="300641"/>
    <lineage>
        <taxon>Eukaryota</taxon>
        <taxon>Metazoa</taxon>
        <taxon>Spiralia</taxon>
        <taxon>Lophotrochozoa</taxon>
        <taxon>Platyhelminthes</taxon>
        <taxon>Trematoda</taxon>
        <taxon>Digenea</taxon>
        <taxon>Plagiorchiida</taxon>
        <taxon>Pronocephalata</taxon>
        <taxon>Paramphistomoidea</taxon>
        <taxon>Paramphistomidae</taxon>
        <taxon>Calicophoron</taxon>
    </lineage>
</organism>
<accession>A0AAV2TIH2</accession>
<comment type="subcellular location">
    <subcellularLocation>
        <location evidence="1">Cell membrane</location>
        <topology evidence="1">Multi-pass membrane protein</topology>
    </subcellularLocation>
</comment>
<feature type="region of interest" description="Disordered" evidence="7">
    <location>
        <begin position="471"/>
        <end position="494"/>
    </location>
</feature>
<evidence type="ECO:0000256" key="1">
    <source>
        <dbReference type="ARBA" id="ARBA00004651"/>
    </source>
</evidence>
<dbReference type="Pfam" id="PF12036">
    <property type="entry name" value="DUF3522"/>
    <property type="match status" value="2"/>
</dbReference>
<evidence type="ECO:0000256" key="8">
    <source>
        <dbReference type="SAM" id="Phobius"/>
    </source>
</evidence>
<evidence type="ECO:0000313" key="10">
    <source>
        <dbReference type="EMBL" id="CAL5136656.1"/>
    </source>
</evidence>
<dbReference type="Proteomes" id="UP001497525">
    <property type="component" value="Unassembled WGS sequence"/>
</dbReference>
<dbReference type="GO" id="GO:0005886">
    <property type="term" value="C:plasma membrane"/>
    <property type="evidence" value="ECO:0007669"/>
    <property type="project" value="UniProtKB-SubCell"/>
</dbReference>
<comment type="similarity">
    <text evidence="2">Belongs to the TMEM8 family.</text>
</comment>
<evidence type="ECO:0000256" key="5">
    <source>
        <dbReference type="ARBA" id="ARBA00022989"/>
    </source>
</evidence>
<reference evidence="10" key="1">
    <citation type="submission" date="2024-06" db="EMBL/GenBank/DDBJ databases">
        <authorList>
            <person name="Liu X."/>
            <person name="Lenzi L."/>
            <person name="Haldenby T S."/>
            <person name="Uol C."/>
        </authorList>
    </citation>
    <scope>NUCLEOTIDE SEQUENCE</scope>
</reference>
<feature type="signal peptide" evidence="9">
    <location>
        <begin position="1"/>
        <end position="21"/>
    </location>
</feature>
<name>A0AAV2TIH2_CALDB</name>
<evidence type="ECO:0000256" key="3">
    <source>
        <dbReference type="ARBA" id="ARBA00022475"/>
    </source>
</evidence>
<gene>
    <name evidence="10" type="ORF">CDAUBV1_LOCUS10779</name>
</gene>
<feature type="transmembrane region" description="Helical" evidence="8">
    <location>
        <begin position="1144"/>
        <end position="1160"/>
    </location>
</feature>
<evidence type="ECO:0008006" key="12">
    <source>
        <dbReference type="Google" id="ProtNLM"/>
    </source>
</evidence>
<protein>
    <recommendedName>
        <fullName evidence="12">Transmembrane protein 8A</fullName>
    </recommendedName>
</protein>